<feature type="repeat" description="WD" evidence="3">
    <location>
        <begin position="69"/>
        <end position="110"/>
    </location>
</feature>
<feature type="compositionally biased region" description="Polar residues" evidence="4">
    <location>
        <begin position="1"/>
        <end position="12"/>
    </location>
</feature>
<sequence>MFGSQINRTAQQPDMALASPPPDSISKMMFAPVISPLAGGTDILAVGSWDNNVRLYAVRNDGQSEPRAMYSHDKPVLDLCWHSDGTKVYSGGCDGAVKCFDLATGQATTLHTHDKPVKCVAFVNTGGQQILVSAGWDKQLRYWDVNNNRAIIRPGSSGPVMLSDRPYAMDHNGQILVIGTADRMIHTFRWSDPFTSAVSRDSPLRWQTKVIKCFPSIEAYAIGSIEGRVGVHYPFMPMDDKISYSFKCHRHDLSNGGVPQGIVNHATTVSHNGAILPSQYVFAVNDICFHKEYETFCTAGSDGAITFWDGMGRTKLKGMTLKELNNGDSESKPPQFGSPVTSCAFNSNHTIFAYAFSYDWSKGHMGVPTANQPNLAPRIMLHPVKQEEVQKKKK</sequence>
<organism evidence="5 6">
    <name type="scientific">Dioszegia hungarica</name>
    <dbReference type="NCBI Taxonomy" id="4972"/>
    <lineage>
        <taxon>Eukaryota</taxon>
        <taxon>Fungi</taxon>
        <taxon>Dikarya</taxon>
        <taxon>Basidiomycota</taxon>
        <taxon>Agaricomycotina</taxon>
        <taxon>Tremellomycetes</taxon>
        <taxon>Tremellales</taxon>
        <taxon>Bulleribasidiaceae</taxon>
        <taxon>Dioszegia</taxon>
    </lineage>
</organism>
<dbReference type="PROSITE" id="PS50082">
    <property type="entry name" value="WD_REPEATS_2"/>
    <property type="match status" value="2"/>
</dbReference>
<name>A0AA38H3M8_9TREE</name>
<dbReference type="InterPro" id="IPR036322">
    <property type="entry name" value="WD40_repeat_dom_sf"/>
</dbReference>
<evidence type="ECO:0000313" key="5">
    <source>
        <dbReference type="EMBL" id="KAI9633400.1"/>
    </source>
</evidence>
<evidence type="ECO:0000256" key="3">
    <source>
        <dbReference type="PROSITE-ProRule" id="PRU00221"/>
    </source>
</evidence>
<keyword evidence="6" id="KW-1185">Reference proteome</keyword>
<protein>
    <submittedName>
        <fullName evidence="5">WD40-repeat-containing domain protein</fullName>
    </submittedName>
</protein>
<keyword evidence="2" id="KW-0677">Repeat</keyword>
<accession>A0AA38H3M8</accession>
<dbReference type="InterPro" id="IPR001680">
    <property type="entry name" value="WD40_rpt"/>
</dbReference>
<dbReference type="Pfam" id="PF00400">
    <property type="entry name" value="WD40"/>
    <property type="match status" value="3"/>
</dbReference>
<evidence type="ECO:0000256" key="1">
    <source>
        <dbReference type="ARBA" id="ARBA00022574"/>
    </source>
</evidence>
<dbReference type="PANTHER" id="PTHR10971">
    <property type="entry name" value="MRNA EXPORT FACTOR AND BUB3"/>
    <property type="match status" value="1"/>
</dbReference>
<dbReference type="InterPro" id="IPR015943">
    <property type="entry name" value="WD40/YVTN_repeat-like_dom_sf"/>
</dbReference>
<dbReference type="SMART" id="SM00320">
    <property type="entry name" value="WD40"/>
    <property type="match status" value="4"/>
</dbReference>
<dbReference type="Proteomes" id="UP001164286">
    <property type="component" value="Unassembled WGS sequence"/>
</dbReference>
<dbReference type="GeneID" id="77729605"/>
<comment type="caution">
    <text evidence="5">The sequence shown here is derived from an EMBL/GenBank/DDBJ whole genome shotgun (WGS) entry which is preliminary data.</text>
</comment>
<evidence type="ECO:0000313" key="6">
    <source>
        <dbReference type="Proteomes" id="UP001164286"/>
    </source>
</evidence>
<evidence type="ECO:0000256" key="4">
    <source>
        <dbReference type="SAM" id="MobiDB-lite"/>
    </source>
</evidence>
<keyword evidence="1 3" id="KW-0853">WD repeat</keyword>
<dbReference type="SUPFAM" id="SSF50978">
    <property type="entry name" value="WD40 repeat-like"/>
    <property type="match status" value="1"/>
</dbReference>
<feature type="region of interest" description="Disordered" evidence="4">
    <location>
        <begin position="1"/>
        <end position="21"/>
    </location>
</feature>
<dbReference type="AlphaFoldDB" id="A0AA38H3M8"/>
<dbReference type="EMBL" id="JAKWFO010000009">
    <property type="protein sequence ID" value="KAI9633400.1"/>
    <property type="molecule type" value="Genomic_DNA"/>
</dbReference>
<dbReference type="Gene3D" id="2.130.10.10">
    <property type="entry name" value="YVTN repeat-like/Quinoprotein amine dehydrogenase"/>
    <property type="match status" value="1"/>
</dbReference>
<gene>
    <name evidence="5" type="ORF">MKK02DRAFT_39021</name>
</gene>
<proteinExistence type="predicted"/>
<feature type="repeat" description="WD" evidence="3">
    <location>
        <begin position="110"/>
        <end position="153"/>
    </location>
</feature>
<reference evidence="5" key="1">
    <citation type="journal article" date="2022" name="G3 (Bethesda)">
        <title>High quality genome of the basidiomycete yeast Dioszegia hungarica PDD-24b-2 isolated from cloud water.</title>
        <authorList>
            <person name="Jarrige D."/>
            <person name="Haridas S."/>
            <person name="Bleykasten-Grosshans C."/>
            <person name="Joly M."/>
            <person name="Nadalig T."/>
            <person name="Sancelme M."/>
            <person name="Vuilleumier S."/>
            <person name="Grigoriev I.V."/>
            <person name="Amato P."/>
            <person name="Bringel F."/>
        </authorList>
    </citation>
    <scope>NUCLEOTIDE SEQUENCE</scope>
    <source>
        <strain evidence="5">PDD-24b-2</strain>
    </source>
</reference>
<dbReference type="RefSeq" id="XP_052943177.1">
    <property type="nucleotide sequence ID" value="XM_053090400.1"/>
</dbReference>
<dbReference type="PROSITE" id="PS50294">
    <property type="entry name" value="WD_REPEATS_REGION"/>
    <property type="match status" value="1"/>
</dbReference>
<evidence type="ECO:0000256" key="2">
    <source>
        <dbReference type="ARBA" id="ARBA00022737"/>
    </source>
</evidence>